<evidence type="ECO:0000259" key="5">
    <source>
        <dbReference type="PROSITE" id="PS51471"/>
    </source>
</evidence>
<evidence type="ECO:0000256" key="2">
    <source>
        <dbReference type="ARBA" id="ARBA00022723"/>
    </source>
</evidence>
<keyword evidence="2" id="KW-0479">Metal-binding</keyword>
<protein>
    <recommendedName>
        <fullName evidence="5">Fe2OG dioxygenase domain-containing protein</fullName>
    </recommendedName>
</protein>
<dbReference type="PROSITE" id="PS51471">
    <property type="entry name" value="FE2OG_OXY"/>
    <property type="match status" value="1"/>
</dbReference>
<comment type="similarity">
    <text evidence="1">Belongs to the iron/ascorbate-dependent oxidoreductase family.</text>
</comment>
<dbReference type="GO" id="GO:0051213">
    <property type="term" value="F:dioxygenase activity"/>
    <property type="evidence" value="ECO:0007669"/>
    <property type="project" value="UniProtKB-ARBA"/>
</dbReference>
<proteinExistence type="inferred from homology"/>
<sequence length="165" mass="18392">MVISSTENLEATVDQTSNYDKMSELKAFDDTKAGVKGLVNAGITKIPQIFILPPINNIDSSDTCETHFIFPVSVLIGLDRCYLKDMYCAEGLGVLALYYPTCRQPELTIGTNKHSDNDFLTMLLQDHIRGLQVLHQNQCFYVPPTRGALVVKIGDLLQASFLFLF</sequence>
<dbReference type="PANTHER" id="PTHR10209">
    <property type="entry name" value="OXIDOREDUCTASE, 2OG-FE II OXYGENASE FAMILY PROTEIN"/>
    <property type="match status" value="1"/>
</dbReference>
<keyword evidence="4" id="KW-0408">Iron</keyword>
<dbReference type="InterPro" id="IPR027443">
    <property type="entry name" value="IPNS-like_sf"/>
</dbReference>
<dbReference type="GO" id="GO:0046872">
    <property type="term" value="F:metal ion binding"/>
    <property type="evidence" value="ECO:0007669"/>
    <property type="project" value="UniProtKB-KW"/>
</dbReference>
<feature type="domain" description="Fe2OG dioxygenase" evidence="5">
    <location>
        <begin position="88"/>
        <end position="165"/>
    </location>
</feature>
<organism evidence="6 7">
    <name type="scientific">Solanum verrucosum</name>
    <dbReference type="NCBI Taxonomy" id="315347"/>
    <lineage>
        <taxon>Eukaryota</taxon>
        <taxon>Viridiplantae</taxon>
        <taxon>Streptophyta</taxon>
        <taxon>Embryophyta</taxon>
        <taxon>Tracheophyta</taxon>
        <taxon>Spermatophyta</taxon>
        <taxon>Magnoliopsida</taxon>
        <taxon>eudicotyledons</taxon>
        <taxon>Gunneridae</taxon>
        <taxon>Pentapetalae</taxon>
        <taxon>asterids</taxon>
        <taxon>lamiids</taxon>
        <taxon>Solanales</taxon>
        <taxon>Solanaceae</taxon>
        <taxon>Solanoideae</taxon>
        <taxon>Solaneae</taxon>
        <taxon>Solanum</taxon>
    </lineage>
</organism>
<dbReference type="EMBL" id="CP133615">
    <property type="protein sequence ID" value="WMV25366.1"/>
    <property type="molecule type" value="Genomic_DNA"/>
</dbReference>
<reference evidence="6" key="1">
    <citation type="submission" date="2023-08" db="EMBL/GenBank/DDBJ databases">
        <title>A de novo genome assembly of Solanum verrucosum Schlechtendal, a Mexican diploid species geographically isolated from the other diploid A-genome species in potato relatives.</title>
        <authorList>
            <person name="Hosaka K."/>
        </authorList>
    </citation>
    <scope>NUCLEOTIDE SEQUENCE</scope>
    <source>
        <tissue evidence="6">Young leaves</tissue>
    </source>
</reference>
<evidence type="ECO:0000313" key="6">
    <source>
        <dbReference type="EMBL" id="WMV25366.1"/>
    </source>
</evidence>
<dbReference type="InterPro" id="IPR044861">
    <property type="entry name" value="IPNS-like_FE2OG_OXY"/>
</dbReference>
<dbReference type="AlphaFoldDB" id="A0AAF0QL93"/>
<evidence type="ECO:0000256" key="3">
    <source>
        <dbReference type="ARBA" id="ARBA00023002"/>
    </source>
</evidence>
<gene>
    <name evidence="6" type="ORF">MTR67_018751</name>
</gene>
<dbReference type="SUPFAM" id="SSF51197">
    <property type="entry name" value="Clavaminate synthase-like"/>
    <property type="match status" value="1"/>
</dbReference>
<accession>A0AAF0QL93</accession>
<keyword evidence="3" id="KW-0560">Oxidoreductase</keyword>
<name>A0AAF0QL93_SOLVR</name>
<dbReference type="Pfam" id="PF03171">
    <property type="entry name" value="2OG-FeII_Oxy"/>
    <property type="match status" value="1"/>
</dbReference>
<evidence type="ECO:0000256" key="4">
    <source>
        <dbReference type="ARBA" id="ARBA00023004"/>
    </source>
</evidence>
<dbReference type="InterPro" id="IPR005123">
    <property type="entry name" value="Oxoglu/Fe-dep_dioxygenase_dom"/>
</dbReference>
<dbReference type="PANTHER" id="PTHR10209:SF791">
    <property type="entry name" value="1-AMINOCYCLOPROPANE-1-CARBOXYLATE OXIDASE HOMOLOG 1"/>
    <property type="match status" value="1"/>
</dbReference>
<evidence type="ECO:0000313" key="7">
    <source>
        <dbReference type="Proteomes" id="UP001234989"/>
    </source>
</evidence>
<keyword evidence="7" id="KW-1185">Reference proteome</keyword>
<evidence type="ECO:0000256" key="1">
    <source>
        <dbReference type="ARBA" id="ARBA00008056"/>
    </source>
</evidence>
<dbReference type="Gene3D" id="2.60.120.330">
    <property type="entry name" value="B-lactam Antibiotic, Isopenicillin N Synthase, Chain"/>
    <property type="match status" value="1"/>
</dbReference>
<dbReference type="Proteomes" id="UP001234989">
    <property type="component" value="Chromosome 4"/>
</dbReference>